<keyword evidence="1" id="KW-0472">Membrane</keyword>
<reference evidence="2 3" key="1">
    <citation type="submission" date="2021-06" db="EMBL/GenBank/DDBJ databases">
        <title>Caerostris extrusa draft genome.</title>
        <authorList>
            <person name="Kono N."/>
            <person name="Arakawa K."/>
        </authorList>
    </citation>
    <scope>NUCLEOTIDE SEQUENCE [LARGE SCALE GENOMIC DNA]</scope>
</reference>
<comment type="caution">
    <text evidence="2">The sequence shown here is derived from an EMBL/GenBank/DDBJ whole genome shotgun (WGS) entry which is preliminary data.</text>
</comment>
<dbReference type="Proteomes" id="UP001054945">
    <property type="component" value="Unassembled WGS sequence"/>
</dbReference>
<sequence length="80" mass="9400">MFALREQHCLQELKDVYRRSSQRRVFLLNFGCDVTGFVWMGVDLHNRWLSSLLLDFALCGPRICGSNYVLFIVIIIYRSV</sequence>
<protein>
    <submittedName>
        <fullName evidence="2">Uncharacterized protein</fullName>
    </submittedName>
</protein>
<organism evidence="2 3">
    <name type="scientific">Caerostris extrusa</name>
    <name type="common">Bark spider</name>
    <name type="synonym">Caerostris bankana</name>
    <dbReference type="NCBI Taxonomy" id="172846"/>
    <lineage>
        <taxon>Eukaryota</taxon>
        <taxon>Metazoa</taxon>
        <taxon>Ecdysozoa</taxon>
        <taxon>Arthropoda</taxon>
        <taxon>Chelicerata</taxon>
        <taxon>Arachnida</taxon>
        <taxon>Araneae</taxon>
        <taxon>Araneomorphae</taxon>
        <taxon>Entelegynae</taxon>
        <taxon>Araneoidea</taxon>
        <taxon>Araneidae</taxon>
        <taxon>Caerostris</taxon>
    </lineage>
</organism>
<keyword evidence="1" id="KW-1133">Transmembrane helix</keyword>
<proteinExistence type="predicted"/>
<dbReference type="AlphaFoldDB" id="A0AAV4W4I1"/>
<feature type="transmembrane region" description="Helical" evidence="1">
    <location>
        <begin position="25"/>
        <end position="42"/>
    </location>
</feature>
<gene>
    <name evidence="2" type="ORF">CEXT_504651</name>
</gene>
<evidence type="ECO:0000256" key="1">
    <source>
        <dbReference type="SAM" id="Phobius"/>
    </source>
</evidence>
<keyword evidence="3" id="KW-1185">Reference proteome</keyword>
<dbReference type="EMBL" id="BPLR01015477">
    <property type="protein sequence ID" value="GIY76350.1"/>
    <property type="molecule type" value="Genomic_DNA"/>
</dbReference>
<evidence type="ECO:0000313" key="2">
    <source>
        <dbReference type="EMBL" id="GIY76350.1"/>
    </source>
</evidence>
<name>A0AAV4W4I1_CAEEX</name>
<accession>A0AAV4W4I1</accession>
<evidence type="ECO:0000313" key="3">
    <source>
        <dbReference type="Proteomes" id="UP001054945"/>
    </source>
</evidence>
<keyword evidence="1" id="KW-0812">Transmembrane</keyword>
<feature type="transmembrane region" description="Helical" evidence="1">
    <location>
        <begin position="48"/>
        <end position="77"/>
    </location>
</feature>